<evidence type="ECO:0000259" key="6">
    <source>
        <dbReference type="PROSITE" id="PS50089"/>
    </source>
</evidence>
<dbReference type="InterPro" id="IPR043136">
    <property type="entry name" value="B30.2/SPRY_sf"/>
</dbReference>
<keyword evidence="1" id="KW-0479">Metal-binding</keyword>
<dbReference type="SMART" id="SM00588">
    <property type="entry name" value="NEUZ"/>
    <property type="match status" value="1"/>
</dbReference>
<protein>
    <submittedName>
        <fullName evidence="10">E3 ubiquitin-protein ligase NEURL3</fullName>
    </submittedName>
</protein>
<organism evidence="8 9">
    <name type="scientific">Lates calcarifer</name>
    <name type="common">Barramundi</name>
    <name type="synonym">Holocentrus calcarifer</name>
    <dbReference type="NCBI Taxonomy" id="8187"/>
    <lineage>
        <taxon>Eukaryota</taxon>
        <taxon>Metazoa</taxon>
        <taxon>Chordata</taxon>
        <taxon>Craniata</taxon>
        <taxon>Vertebrata</taxon>
        <taxon>Euteleostomi</taxon>
        <taxon>Actinopterygii</taxon>
        <taxon>Neopterygii</taxon>
        <taxon>Teleostei</taxon>
        <taxon>Neoteleostei</taxon>
        <taxon>Acanthomorphata</taxon>
        <taxon>Carangaria</taxon>
        <taxon>Carangaria incertae sedis</taxon>
        <taxon>Centropomidae</taxon>
        <taxon>Lates</taxon>
    </lineage>
</organism>
<accession>A0A4W6G689</accession>
<dbReference type="OrthoDB" id="6078042at2759"/>
<dbReference type="InterPro" id="IPR006573">
    <property type="entry name" value="NHR_dom"/>
</dbReference>
<gene>
    <name evidence="8 10" type="primary">LOC108878009</name>
</gene>
<evidence type="ECO:0000256" key="2">
    <source>
        <dbReference type="ARBA" id="ARBA00022737"/>
    </source>
</evidence>
<dbReference type="Ensembl" id="ENSLCAT00010060705.1">
    <property type="protein sequence ID" value="ENSLCAP00010059099.1"/>
    <property type="gene ID" value="ENSLCAG00010027551.1"/>
</dbReference>
<dbReference type="PANTHER" id="PTHR12429">
    <property type="entry name" value="NEURALIZED"/>
    <property type="match status" value="1"/>
</dbReference>
<dbReference type="InterPro" id="IPR037962">
    <property type="entry name" value="Neuralized"/>
</dbReference>
<dbReference type="FunFam" id="2.60.120.920:FF:000005">
    <property type="entry name" value="Putative E3 ubiquitin-protein ligase NEURL1B"/>
    <property type="match status" value="1"/>
</dbReference>
<keyword evidence="4" id="KW-0862">Zinc</keyword>
<proteinExistence type="predicted"/>
<feature type="domain" description="RING-type" evidence="6">
    <location>
        <begin position="238"/>
        <end position="276"/>
    </location>
</feature>
<dbReference type="PROSITE" id="PS50089">
    <property type="entry name" value="ZF_RING_2"/>
    <property type="match status" value="1"/>
</dbReference>
<dbReference type="Gene3D" id="3.30.40.10">
    <property type="entry name" value="Zinc/RING finger domain, C3HC4 (zinc finger)"/>
    <property type="match status" value="1"/>
</dbReference>
<dbReference type="Gene3D" id="2.60.120.920">
    <property type="match status" value="1"/>
</dbReference>
<reference evidence="10" key="2">
    <citation type="submission" date="2025-04" db="UniProtKB">
        <authorList>
            <consortium name="RefSeq"/>
        </authorList>
    </citation>
    <scope>IDENTIFICATION</scope>
    <source>
        <tissue evidence="10">Brain</tissue>
    </source>
</reference>
<dbReference type="InterPro" id="IPR001841">
    <property type="entry name" value="Znf_RING"/>
</dbReference>
<evidence type="ECO:0000256" key="1">
    <source>
        <dbReference type="ARBA" id="ARBA00022723"/>
    </source>
</evidence>
<evidence type="ECO:0000256" key="4">
    <source>
        <dbReference type="ARBA" id="ARBA00022833"/>
    </source>
</evidence>
<keyword evidence="9" id="KW-1185">Reference proteome</keyword>
<dbReference type="InParanoid" id="A0A4W6G689"/>
<name>A0A4W6G689_LATCA</name>
<dbReference type="SUPFAM" id="SSF57850">
    <property type="entry name" value="RING/U-box"/>
    <property type="match status" value="1"/>
</dbReference>
<dbReference type="Pfam" id="PF07177">
    <property type="entry name" value="Neuralized"/>
    <property type="match status" value="1"/>
</dbReference>
<evidence type="ECO:0000313" key="10">
    <source>
        <dbReference type="RefSeq" id="XP_018523810.1"/>
    </source>
</evidence>
<dbReference type="Pfam" id="PF13920">
    <property type="entry name" value="zf-C3HC4_3"/>
    <property type="match status" value="1"/>
</dbReference>
<evidence type="ECO:0000313" key="8">
    <source>
        <dbReference type="Ensembl" id="ENSLCAP00010059099.1"/>
    </source>
</evidence>
<feature type="domain" description="NHR" evidence="7">
    <location>
        <begin position="27"/>
        <end position="183"/>
    </location>
</feature>
<evidence type="ECO:0000256" key="5">
    <source>
        <dbReference type="PROSITE-ProRule" id="PRU00175"/>
    </source>
</evidence>
<dbReference type="RefSeq" id="XP_018523810.1">
    <property type="nucleotide sequence ID" value="XM_018668294.2"/>
</dbReference>
<dbReference type="Proteomes" id="UP000694890">
    <property type="component" value="Linkage group LG13"/>
</dbReference>
<evidence type="ECO:0000259" key="7">
    <source>
        <dbReference type="PROSITE" id="PS51065"/>
    </source>
</evidence>
<dbReference type="AlphaFoldDB" id="A0A4W6G689"/>
<reference evidence="9" key="1">
    <citation type="submission" date="2015-09" db="EMBL/GenBank/DDBJ databases">
        <authorList>
            <person name="Sai Rama Sridatta P."/>
        </authorList>
    </citation>
    <scope>NUCLEOTIDE SEQUENCE [LARGE SCALE GENOMIC DNA]</scope>
</reference>
<dbReference type="GO" id="GO:0061630">
    <property type="term" value="F:ubiquitin protein ligase activity"/>
    <property type="evidence" value="ECO:0007669"/>
    <property type="project" value="TreeGrafter"/>
</dbReference>
<keyword evidence="3 5" id="KW-0863">Zinc-finger</keyword>
<dbReference type="GO" id="GO:0008270">
    <property type="term" value="F:zinc ion binding"/>
    <property type="evidence" value="ECO:0007669"/>
    <property type="project" value="UniProtKB-KW"/>
</dbReference>
<evidence type="ECO:0000313" key="9">
    <source>
        <dbReference type="Proteomes" id="UP000314980"/>
    </source>
</evidence>
<reference evidence="8" key="3">
    <citation type="submission" date="2025-05" db="UniProtKB">
        <authorList>
            <consortium name="Ensembl"/>
        </authorList>
    </citation>
    <scope>IDENTIFICATION</scope>
</reference>
<dbReference type="GeneID" id="108878009"/>
<dbReference type="GeneTree" id="ENSGT00940000157079"/>
<dbReference type="GO" id="GO:0070086">
    <property type="term" value="P:ubiquitin-dependent endocytosis"/>
    <property type="evidence" value="ECO:0007669"/>
    <property type="project" value="TreeGrafter"/>
</dbReference>
<dbReference type="Proteomes" id="UP000314980">
    <property type="component" value="Unassembled WGS sequence"/>
</dbReference>
<keyword evidence="2" id="KW-0677">Repeat</keyword>
<sequence length="291" mass="32064">MVKENDNGNSVVGSETPHRCGLFCLGPLTFHSQAVGHKVRLSKGGRLAERTGTTFRNGLVLSSRPVKIRERIRLRVEKDLFTWHGALRVGFTNVPPSDRSLPLPSMAIPNLTDTPGHWAAPVHESCCREGSELEFWVSYSGTVYVSCNNCTQHKLLTGVDLREPLWAMIDIYGQTCSIFLLGSEKRGVLRTRKSCPAPKRLPSPDVDNLSDLISNLSTFSESSDESLPWPDSPAGEDCVVCMRTKAAVTLPCGHQCLCVPCTPRIIQQFGTCPLCRHVIIAPSEEERRGPL</sequence>
<dbReference type="InterPro" id="IPR013083">
    <property type="entry name" value="Znf_RING/FYVE/PHD"/>
</dbReference>
<dbReference type="PANTHER" id="PTHR12429:SF36">
    <property type="entry name" value="E3 UBIQUITIN-PROTEIN LIGASE NEURL3"/>
    <property type="match status" value="1"/>
</dbReference>
<dbReference type="GO" id="GO:0005769">
    <property type="term" value="C:early endosome"/>
    <property type="evidence" value="ECO:0007669"/>
    <property type="project" value="TreeGrafter"/>
</dbReference>
<dbReference type="KEGG" id="lcf:108878009"/>
<dbReference type="PROSITE" id="PS51065">
    <property type="entry name" value="NHR"/>
    <property type="match status" value="1"/>
</dbReference>
<evidence type="ECO:0000256" key="3">
    <source>
        <dbReference type="ARBA" id="ARBA00022771"/>
    </source>
</evidence>
<dbReference type="STRING" id="8187.ENSLCAP00010059099"/>